<comment type="subcellular location">
    <subcellularLocation>
        <location evidence="1">Membrane</location>
        <topology evidence="1">Single-pass membrane protein</topology>
    </subcellularLocation>
</comment>
<feature type="domain" description="Protein kinase" evidence="18">
    <location>
        <begin position="883"/>
        <end position="1169"/>
    </location>
</feature>
<protein>
    <submittedName>
        <fullName evidence="20">Uncharacterized protein</fullName>
    </submittedName>
</protein>
<keyword evidence="10 15" id="KW-0067">ATP-binding</keyword>
<evidence type="ECO:0000256" key="5">
    <source>
        <dbReference type="ARBA" id="ARBA00022692"/>
    </source>
</evidence>
<dbReference type="PROSITE" id="PS00108">
    <property type="entry name" value="PROTEIN_KINASE_ST"/>
    <property type="match status" value="1"/>
</dbReference>
<keyword evidence="5 16" id="KW-0812">Transmembrane</keyword>
<dbReference type="InterPro" id="IPR017441">
    <property type="entry name" value="Protein_kinase_ATP_BS"/>
</dbReference>
<evidence type="ECO:0000313" key="20">
    <source>
        <dbReference type="EMBL" id="CAD6217768.1"/>
    </source>
</evidence>
<evidence type="ECO:0000259" key="18">
    <source>
        <dbReference type="PROSITE" id="PS50011"/>
    </source>
</evidence>
<evidence type="ECO:0000256" key="13">
    <source>
        <dbReference type="ARBA" id="ARBA00023170"/>
    </source>
</evidence>
<dbReference type="GO" id="GO:0005524">
    <property type="term" value="F:ATP binding"/>
    <property type="evidence" value="ECO:0007669"/>
    <property type="project" value="UniProtKB-UniRule"/>
</dbReference>
<organism evidence="20 21">
    <name type="scientific">Miscanthus lutarioriparius</name>
    <dbReference type="NCBI Taxonomy" id="422564"/>
    <lineage>
        <taxon>Eukaryota</taxon>
        <taxon>Viridiplantae</taxon>
        <taxon>Streptophyta</taxon>
        <taxon>Embryophyta</taxon>
        <taxon>Tracheophyta</taxon>
        <taxon>Spermatophyta</taxon>
        <taxon>Magnoliopsida</taxon>
        <taxon>Liliopsida</taxon>
        <taxon>Poales</taxon>
        <taxon>Poaceae</taxon>
        <taxon>PACMAD clade</taxon>
        <taxon>Panicoideae</taxon>
        <taxon>Andropogonodae</taxon>
        <taxon>Andropogoneae</taxon>
        <taxon>Saccharinae</taxon>
        <taxon>Miscanthus</taxon>
    </lineage>
</organism>
<evidence type="ECO:0000256" key="9">
    <source>
        <dbReference type="ARBA" id="ARBA00022777"/>
    </source>
</evidence>
<dbReference type="Proteomes" id="UP000604825">
    <property type="component" value="Unassembled WGS sequence"/>
</dbReference>
<name>A0A811N7N9_9POAL</name>
<dbReference type="Gene3D" id="1.10.510.10">
    <property type="entry name" value="Transferase(Phosphotransferase) domain 1"/>
    <property type="match status" value="2"/>
</dbReference>
<dbReference type="InterPro" id="IPR000719">
    <property type="entry name" value="Prot_kinase_dom"/>
</dbReference>
<dbReference type="FunFam" id="3.30.200.20:FF:000217">
    <property type="entry name" value="probable LRR receptor-like serine/threonine-protein kinase At1g53430"/>
    <property type="match status" value="1"/>
</dbReference>
<keyword evidence="12 16" id="KW-0472">Membrane</keyword>
<evidence type="ECO:0000256" key="1">
    <source>
        <dbReference type="ARBA" id="ARBA00004167"/>
    </source>
</evidence>
<sequence length="1190" mass="129316">MHGRALRTPALLAAALLASAVTLTLLPSAAAQPWVAPWPKCNDTTGNYSAGSAYANSIKQLIHNLQTNASNTPALFATGSAGAGPDTVYGLILCRGDLSPTDCFDCGTKAGQDVYRVCNHTRDAALVYNQCYVRLAPTDFLASINNTGMVGLISGESVPAGVDVAAYDGAVTRLLNATVRYAVDSSAPSSSLRKYFATGQMVGLDPQLQLRTGIWSMAQCAGDISPAQCRSCLDDLLAQWWEEFDRNETGARLDGKKNSVGKLLRIILPIVSVAVIAVVVLSIWIVCKKRTSQGTNIPHQTYMAEDFESIKSILLSLSSLQVATNNFDESNKLGEGGFGAVYKGHLSGREVAVKRLSKGSDQGLEELKNELVLVAKLHHKNLVRLEGFCLEEGESGYMSPEYVMRGQYSTKSDVFSFGILVIEIVTGQKNAGHYIDEQNEDIISIVWRHWTEGTIAEMIDDSLGRNYSETEVLKCVNIGLLCLQQSPMDRPTMSDVMVMLSGDDDTSSLPPAARPTFFLDRSTAAALLASAVTLTLLPSAAAQPWVAPWPKCNDTTGNYSAGSAYANSIKQLIHNLQTNASNTPALFATGSAGAGPDTVYGLILCRGDLSPTDCFDCGTKAGQDVYRVCNHTRDAALVYNQCYVRLAPTDFLASINNTGMVGLISGESVPAGVDVAAYDGAVTRLLNATVRYAVDSSAPSSSLRKYFATGQMVGLDPQLQLRTGIWSMAQCAGDISPAQCRSCLDDLLAQWWEEFDRNETGARLDGSRCNLRFETGNFYTGVPMVKLQMNGEGAAPAPAPSTDVVAGTTAGKKNSVGKLLRIILPIVSVAVIAVVVLSIWIVCKKRTSQGTNIPHQTYMAEDFESIKSILLSLSSLQVATNNFDESNKLGEGGFGAVYKGHLSGREVAVKRLSKGSDQGLEELKNELVLVAKLHHKNLVLFGGFLLRRGERLLVYEYMPNKSLDNILFDHEEKRRLDWRNRFNIIEGVARGLQYLHEDSQKKIVHRDLKASNILLDSHMNPKIGDFGLARLFGQDQTRDVTNNIVGTFGYMSPEYVMRGQYSTKSDVFSFGILVIEIVTGQKNAGHYIDEQNEDIISIVWKHWTEGTLVEIIDDSLGRNYSETEVLKCVNIGLWCLQQNPMDRPTMSDVMVMLNDVDTSSLPAAARPTFFLDASSGYSYTSGTISHPSAR</sequence>
<evidence type="ECO:0000259" key="19">
    <source>
        <dbReference type="PROSITE" id="PS51473"/>
    </source>
</evidence>
<keyword evidence="7" id="KW-0677">Repeat</keyword>
<keyword evidence="2" id="KW-0723">Serine/threonine-protein kinase</keyword>
<dbReference type="InterPro" id="IPR011009">
    <property type="entry name" value="Kinase-like_dom_sf"/>
</dbReference>
<evidence type="ECO:0000256" key="2">
    <source>
        <dbReference type="ARBA" id="ARBA00022527"/>
    </source>
</evidence>
<dbReference type="Gene3D" id="3.30.430.20">
    <property type="entry name" value="Gnk2 domain, C-X8-C-X2-C motif"/>
    <property type="match status" value="4"/>
</dbReference>
<feature type="domain" description="Protein kinase" evidence="18">
    <location>
        <begin position="327"/>
        <end position="600"/>
    </location>
</feature>
<reference evidence="20" key="1">
    <citation type="submission" date="2020-10" db="EMBL/GenBank/DDBJ databases">
        <authorList>
            <person name="Han B."/>
            <person name="Lu T."/>
            <person name="Zhao Q."/>
            <person name="Huang X."/>
            <person name="Zhao Y."/>
        </authorList>
    </citation>
    <scope>NUCLEOTIDE SEQUENCE</scope>
</reference>
<dbReference type="InterPro" id="IPR001245">
    <property type="entry name" value="Ser-Thr/Tyr_kinase_cat_dom"/>
</dbReference>
<evidence type="ECO:0000256" key="4">
    <source>
        <dbReference type="ARBA" id="ARBA00022679"/>
    </source>
</evidence>
<feature type="domain" description="Gnk2-homologous" evidence="19">
    <location>
        <begin position="547"/>
        <end position="651"/>
    </location>
</feature>
<dbReference type="GO" id="GO:0004674">
    <property type="term" value="F:protein serine/threonine kinase activity"/>
    <property type="evidence" value="ECO:0007669"/>
    <property type="project" value="UniProtKB-KW"/>
</dbReference>
<dbReference type="InterPro" id="IPR038408">
    <property type="entry name" value="GNK2_sf"/>
</dbReference>
<feature type="binding site" evidence="15">
    <location>
        <position position="354"/>
    </location>
    <ligand>
        <name>ATP</name>
        <dbReference type="ChEBI" id="CHEBI:30616"/>
    </ligand>
</feature>
<dbReference type="PANTHER" id="PTHR27002:SF428">
    <property type="entry name" value="OS07G0541900 PROTEIN"/>
    <property type="match status" value="1"/>
</dbReference>
<dbReference type="SMART" id="SM00220">
    <property type="entry name" value="S_TKc"/>
    <property type="match status" value="1"/>
</dbReference>
<evidence type="ECO:0000256" key="16">
    <source>
        <dbReference type="SAM" id="Phobius"/>
    </source>
</evidence>
<dbReference type="CDD" id="cd14066">
    <property type="entry name" value="STKc_IRAK"/>
    <property type="match status" value="1"/>
</dbReference>
<dbReference type="CDD" id="cd23509">
    <property type="entry name" value="Gnk2-like"/>
    <property type="match status" value="4"/>
</dbReference>
<evidence type="ECO:0000256" key="10">
    <source>
        <dbReference type="ARBA" id="ARBA00022840"/>
    </source>
</evidence>
<dbReference type="OrthoDB" id="653772at2759"/>
<feature type="transmembrane region" description="Helical" evidence="16">
    <location>
        <begin position="266"/>
        <end position="287"/>
    </location>
</feature>
<keyword evidence="11 16" id="KW-1133">Transmembrane helix</keyword>
<evidence type="ECO:0000256" key="15">
    <source>
        <dbReference type="PROSITE-ProRule" id="PRU10141"/>
    </source>
</evidence>
<dbReference type="SUPFAM" id="SSF56112">
    <property type="entry name" value="Protein kinase-like (PK-like)"/>
    <property type="match status" value="2"/>
</dbReference>
<dbReference type="Pfam" id="PF01657">
    <property type="entry name" value="Stress-antifung"/>
    <property type="match status" value="3"/>
</dbReference>
<evidence type="ECO:0000313" key="21">
    <source>
        <dbReference type="Proteomes" id="UP000604825"/>
    </source>
</evidence>
<feature type="domain" description="Gnk2-homologous" evidence="19">
    <location>
        <begin position="36"/>
        <end position="140"/>
    </location>
</feature>
<dbReference type="Pfam" id="PF00069">
    <property type="entry name" value="Pkinase"/>
    <property type="match status" value="1"/>
</dbReference>
<evidence type="ECO:0000256" key="17">
    <source>
        <dbReference type="SAM" id="SignalP"/>
    </source>
</evidence>
<dbReference type="InterPro" id="IPR002902">
    <property type="entry name" value="GNK2"/>
</dbReference>
<evidence type="ECO:0000256" key="12">
    <source>
        <dbReference type="ARBA" id="ARBA00023136"/>
    </source>
</evidence>
<dbReference type="EMBL" id="CAJGYO010000003">
    <property type="protein sequence ID" value="CAD6217768.1"/>
    <property type="molecule type" value="Genomic_DNA"/>
</dbReference>
<keyword evidence="14" id="KW-0325">Glycoprotein</keyword>
<feature type="transmembrane region" description="Helical" evidence="16">
    <location>
        <begin position="822"/>
        <end position="842"/>
    </location>
</feature>
<feature type="binding site" evidence="15">
    <location>
        <position position="910"/>
    </location>
    <ligand>
        <name>ATP</name>
        <dbReference type="ChEBI" id="CHEBI:30616"/>
    </ligand>
</feature>
<evidence type="ECO:0000256" key="3">
    <source>
        <dbReference type="ARBA" id="ARBA00022553"/>
    </source>
</evidence>
<dbReference type="FunFam" id="1.10.510.10:FF:000343">
    <property type="entry name" value="Cysteine-rich receptor-like protein kinase 28"/>
    <property type="match status" value="1"/>
</dbReference>
<dbReference type="PANTHER" id="PTHR27002">
    <property type="entry name" value="RECEPTOR-LIKE SERINE/THREONINE-PROTEIN KINASE SD1-8"/>
    <property type="match status" value="1"/>
</dbReference>
<dbReference type="GO" id="GO:0005886">
    <property type="term" value="C:plasma membrane"/>
    <property type="evidence" value="ECO:0007669"/>
    <property type="project" value="TreeGrafter"/>
</dbReference>
<evidence type="ECO:0000256" key="7">
    <source>
        <dbReference type="ARBA" id="ARBA00022737"/>
    </source>
</evidence>
<evidence type="ECO:0000256" key="11">
    <source>
        <dbReference type="ARBA" id="ARBA00022989"/>
    </source>
</evidence>
<dbReference type="Pfam" id="PF07714">
    <property type="entry name" value="PK_Tyr_Ser-Thr"/>
    <property type="match status" value="2"/>
</dbReference>
<dbReference type="FunFam" id="3.30.200.20:FF:000466">
    <property type="entry name" value="Putative LRR receptor-like serine/threonine-protein kinase"/>
    <property type="match status" value="1"/>
</dbReference>
<evidence type="ECO:0000256" key="6">
    <source>
        <dbReference type="ARBA" id="ARBA00022729"/>
    </source>
</evidence>
<feature type="domain" description="Gnk2-homologous" evidence="19">
    <location>
        <begin position="149"/>
        <end position="267"/>
    </location>
</feature>
<feature type="domain" description="Gnk2-homologous" evidence="19">
    <location>
        <begin position="660"/>
        <end position="778"/>
    </location>
</feature>
<feature type="signal peptide" evidence="17">
    <location>
        <begin position="1"/>
        <end position="31"/>
    </location>
</feature>
<keyword evidence="9" id="KW-0418">Kinase</keyword>
<gene>
    <name evidence="20" type="ORF">NCGR_LOCUS11736</name>
</gene>
<evidence type="ECO:0000256" key="14">
    <source>
        <dbReference type="ARBA" id="ARBA00023180"/>
    </source>
</evidence>
<dbReference type="Gene3D" id="3.30.200.20">
    <property type="entry name" value="Phosphorylase Kinase, domain 1"/>
    <property type="match status" value="2"/>
</dbReference>
<dbReference type="PROSITE" id="PS51473">
    <property type="entry name" value="GNK2"/>
    <property type="match status" value="4"/>
</dbReference>
<dbReference type="PROSITE" id="PS00107">
    <property type="entry name" value="PROTEIN_KINASE_ATP"/>
    <property type="match status" value="2"/>
</dbReference>
<dbReference type="AlphaFoldDB" id="A0A811N7N9"/>
<keyword evidence="4" id="KW-0808">Transferase</keyword>
<keyword evidence="3" id="KW-0597">Phosphoprotein</keyword>
<keyword evidence="6 17" id="KW-0732">Signal</keyword>
<accession>A0A811N7N9</accession>
<keyword evidence="8 15" id="KW-0547">Nucleotide-binding</keyword>
<comment type="caution">
    <text evidence="20">The sequence shown here is derived from an EMBL/GenBank/DDBJ whole genome shotgun (WGS) entry which is preliminary data.</text>
</comment>
<evidence type="ECO:0000256" key="8">
    <source>
        <dbReference type="ARBA" id="ARBA00022741"/>
    </source>
</evidence>
<keyword evidence="21" id="KW-1185">Reference proteome</keyword>
<keyword evidence="13" id="KW-0675">Receptor</keyword>
<dbReference type="InterPro" id="IPR008271">
    <property type="entry name" value="Ser/Thr_kinase_AS"/>
</dbReference>
<dbReference type="PROSITE" id="PS50011">
    <property type="entry name" value="PROTEIN_KINASE_DOM"/>
    <property type="match status" value="2"/>
</dbReference>
<feature type="chain" id="PRO_5033044209" evidence="17">
    <location>
        <begin position="32"/>
        <end position="1190"/>
    </location>
</feature>
<proteinExistence type="predicted"/>